<dbReference type="EMBL" id="CAJNRF010003855">
    <property type="protein sequence ID" value="CAF2053430.1"/>
    <property type="molecule type" value="Genomic_DNA"/>
</dbReference>
<protein>
    <submittedName>
        <fullName evidence="2">Uncharacterized protein</fullName>
    </submittedName>
</protein>
<reference evidence="2" key="1">
    <citation type="submission" date="2021-02" db="EMBL/GenBank/DDBJ databases">
        <authorList>
            <person name="Nowell W R."/>
        </authorList>
    </citation>
    <scope>NUCLEOTIDE SEQUENCE</scope>
</reference>
<keyword evidence="1" id="KW-1133">Transmembrane helix</keyword>
<gene>
    <name evidence="2" type="ORF">WKI299_LOCUS10721</name>
</gene>
<evidence type="ECO:0000256" key="1">
    <source>
        <dbReference type="SAM" id="Phobius"/>
    </source>
</evidence>
<feature type="transmembrane region" description="Helical" evidence="1">
    <location>
        <begin position="37"/>
        <end position="58"/>
    </location>
</feature>
<dbReference type="PANTHER" id="PTHR35128:SF1">
    <property type="entry name" value="SECRETION-REGULATING GUANINE NUCLEOTIDE EXCHANGE FACTOR"/>
    <property type="match status" value="1"/>
</dbReference>
<dbReference type="AlphaFoldDB" id="A0A816PWB5"/>
<accession>A0A816PWB5</accession>
<comment type="caution">
    <text evidence="2">The sequence shown here is derived from an EMBL/GenBank/DDBJ whole genome shotgun (WGS) entry which is preliminary data.</text>
</comment>
<evidence type="ECO:0000313" key="3">
    <source>
        <dbReference type="Proteomes" id="UP000663856"/>
    </source>
</evidence>
<dbReference type="SUPFAM" id="SSF53474">
    <property type="entry name" value="alpha/beta-Hydrolases"/>
    <property type="match status" value="1"/>
</dbReference>
<keyword evidence="1" id="KW-0472">Membrane</keyword>
<name>A0A816PWB5_9BILA</name>
<dbReference type="PANTHER" id="PTHR35128">
    <property type="entry name" value="SECRETION-REGULATING GUANINE NUCLEOTIDE EXCHANGE FACTOR"/>
    <property type="match status" value="1"/>
</dbReference>
<keyword evidence="1" id="KW-0812">Transmembrane</keyword>
<proteinExistence type="predicted"/>
<dbReference type="InterPro" id="IPR029058">
    <property type="entry name" value="AB_hydrolase_fold"/>
</dbReference>
<sequence length="427" mass="50673">MFANITINVLRMYQIKLHRNRRTIMYYYRYYAERNSYVKITLSVLAFIIFSFMLYLSFNHLVYVYQVLHLPGHRYISLNRETKTAASVEPQAQKLRGITKIDRFIKYHDFNYLKAETLTYEKHTYSNHIPILYRLPQKVSTSALLLIFHGCSRSANDWFHTIERQRIIGAAIDLGYGCLAFQATDEFTRCWSNDMDFKENSDAQMVFKGLEGFYKENPALENLPRFTFGSSSGGIFSSIFVTNQRYPIQGQILFISIILPEVLEKHVKKKKYPPTAWIYMPRDIEFASEQRINASMDIFARENIPHKSFDIEPIRVTKTTFYDRIPTIGRVTSRYIFNRFEQNHWFDSDFRFIHNPRRTKTWEEFLFSPAANQAETAEVHKTVNNHKNIIPDFLNTIYGEHEISYERSYEALKWLHDIYQNKIDSKT</sequence>
<organism evidence="2 3">
    <name type="scientific">Rotaria magnacalcarata</name>
    <dbReference type="NCBI Taxonomy" id="392030"/>
    <lineage>
        <taxon>Eukaryota</taxon>
        <taxon>Metazoa</taxon>
        <taxon>Spiralia</taxon>
        <taxon>Gnathifera</taxon>
        <taxon>Rotifera</taxon>
        <taxon>Eurotatoria</taxon>
        <taxon>Bdelloidea</taxon>
        <taxon>Philodinida</taxon>
        <taxon>Philodinidae</taxon>
        <taxon>Rotaria</taxon>
    </lineage>
</organism>
<evidence type="ECO:0000313" key="2">
    <source>
        <dbReference type="EMBL" id="CAF2053430.1"/>
    </source>
</evidence>
<dbReference type="Proteomes" id="UP000663856">
    <property type="component" value="Unassembled WGS sequence"/>
</dbReference>